<feature type="signal peptide" evidence="1">
    <location>
        <begin position="1"/>
        <end position="24"/>
    </location>
</feature>
<protein>
    <submittedName>
        <fullName evidence="2">Trypsin-like peptidase domain-containing protein</fullName>
    </submittedName>
</protein>
<reference evidence="2 3" key="1">
    <citation type="submission" date="2016-10" db="EMBL/GenBank/DDBJ databases">
        <authorList>
            <person name="de Groot N.N."/>
        </authorList>
    </citation>
    <scope>NUCLEOTIDE SEQUENCE [LARGE SCALE GENOMIC DNA]</scope>
    <source>
        <strain evidence="2 3">DSM 25584</strain>
    </source>
</reference>
<dbReference type="InterPro" id="IPR009003">
    <property type="entry name" value="Peptidase_S1_PA"/>
</dbReference>
<dbReference type="GO" id="GO:0004252">
    <property type="term" value="F:serine-type endopeptidase activity"/>
    <property type="evidence" value="ECO:0007669"/>
    <property type="project" value="InterPro"/>
</dbReference>
<keyword evidence="3" id="KW-1185">Reference proteome</keyword>
<organism evidence="2 3">
    <name type="scientific">Limimonas halophila</name>
    <dbReference type="NCBI Taxonomy" id="1082479"/>
    <lineage>
        <taxon>Bacteria</taxon>
        <taxon>Pseudomonadati</taxon>
        <taxon>Pseudomonadota</taxon>
        <taxon>Alphaproteobacteria</taxon>
        <taxon>Rhodospirillales</taxon>
        <taxon>Rhodovibrionaceae</taxon>
        <taxon>Limimonas</taxon>
    </lineage>
</organism>
<dbReference type="PROSITE" id="PS51257">
    <property type="entry name" value="PROKAR_LIPOPROTEIN"/>
    <property type="match status" value="1"/>
</dbReference>
<dbReference type="OrthoDB" id="7355124at2"/>
<dbReference type="PANTHER" id="PTHR43019">
    <property type="entry name" value="SERINE ENDOPROTEASE DEGS"/>
    <property type="match status" value="1"/>
</dbReference>
<evidence type="ECO:0000313" key="2">
    <source>
        <dbReference type="EMBL" id="SDG08392.1"/>
    </source>
</evidence>
<name>A0A1G7RCC7_9PROT</name>
<dbReference type="InterPro" id="IPR043504">
    <property type="entry name" value="Peptidase_S1_PA_chymotrypsin"/>
</dbReference>
<keyword evidence="1" id="KW-0732">Signal</keyword>
<accession>A0A1G7RCC7</accession>
<dbReference type="AlphaFoldDB" id="A0A1G7RCC7"/>
<dbReference type="GO" id="GO:0006508">
    <property type="term" value="P:proteolysis"/>
    <property type="evidence" value="ECO:0007669"/>
    <property type="project" value="InterPro"/>
</dbReference>
<dbReference type="STRING" id="1082479.SAMN05216241_10578"/>
<dbReference type="SUPFAM" id="SSF50494">
    <property type="entry name" value="Trypsin-like serine proteases"/>
    <property type="match status" value="1"/>
</dbReference>
<sequence>MRVPLPLRALPLLVAACVVLSACAPVGGRDVPDPPAAPELSAATAPVEYAGSRVDIRPGTRVGDYRYAMLSCYPFDSHVVWGRSPLRDAPESWGERVREVLHEAGVTLTRDPDALFRTEKRNARYLLGARVTGIEMTVCDGIDWFSGDATGRQRGRAEITVDWRVYSVLKERTVFSRTVEAEAKLADAARNGEVLLLDRAMANAARTLLGTDGVRKLLTAPDDASGGEPRRAKLEVASPPLYTEPLRGKADRVRHAVVTVGADGHGSGVFVTPALILTNQHVVGANDRMPVTLTDGRRVMARVLRRDRRRDVAVLHVEPDGHTPVPIRADSPRIADTVYAVGTPLDEDLAATVTRGTVSAFRESERGLRLIQADADIQGGNSGGPLLDARGNVVGLAVSGVQAGGDPTSIGVNFFIPIAAALDHLDLALRRDADAPRAGVR</sequence>
<dbReference type="EMBL" id="FNCE01000005">
    <property type="protein sequence ID" value="SDG08392.1"/>
    <property type="molecule type" value="Genomic_DNA"/>
</dbReference>
<proteinExistence type="predicted"/>
<dbReference type="Proteomes" id="UP000199415">
    <property type="component" value="Unassembled WGS sequence"/>
</dbReference>
<evidence type="ECO:0000256" key="1">
    <source>
        <dbReference type="SAM" id="SignalP"/>
    </source>
</evidence>
<dbReference type="SUPFAM" id="SSF159594">
    <property type="entry name" value="XCC0632-like"/>
    <property type="match status" value="1"/>
</dbReference>
<dbReference type="Pfam" id="PF13365">
    <property type="entry name" value="Trypsin_2"/>
    <property type="match status" value="1"/>
</dbReference>
<dbReference type="InterPro" id="IPR001940">
    <property type="entry name" value="Peptidase_S1C"/>
</dbReference>
<dbReference type="RefSeq" id="WP_090019664.1">
    <property type="nucleotide sequence ID" value="NZ_FNCE01000005.1"/>
</dbReference>
<evidence type="ECO:0000313" key="3">
    <source>
        <dbReference type="Proteomes" id="UP000199415"/>
    </source>
</evidence>
<dbReference type="Gene3D" id="2.40.10.10">
    <property type="entry name" value="Trypsin-like serine proteases"/>
    <property type="match status" value="2"/>
</dbReference>
<dbReference type="PANTHER" id="PTHR43019:SF23">
    <property type="entry name" value="PROTEASE DO-LIKE 5, CHLOROPLASTIC"/>
    <property type="match status" value="1"/>
</dbReference>
<feature type="chain" id="PRO_5011764087" evidence="1">
    <location>
        <begin position="25"/>
        <end position="441"/>
    </location>
</feature>
<gene>
    <name evidence="2" type="ORF">SAMN05216241_10578</name>
</gene>
<dbReference type="PRINTS" id="PR00834">
    <property type="entry name" value="PROTEASES2C"/>
</dbReference>